<sequence length="279" mass="31858">MTDKDIKVKEANDLLVEKAEQLRKEQFIKDKEDDFKARQRETQNKFRSWLDGVRKSDKIMDERTGKETTLWEQVKKLADDVINAEQTSINDWRSNMMSLLNFFAKLNKAINVSSNQVAAEGLNLIKQATHEIPIVRAITHPDEFMYQKVKSAILHAVKGPGEFNVESFKQKVTFDDGKVKVAPLTYADDGIPLKGEDKANKAFNKLVEIWLLENKYAPSPQKDGSYVHLENGTVLDQDAFNRLNDPQANTNLAKFLDANAKFKFEEQVENEQQPGLTPD</sequence>
<dbReference type="RefSeq" id="WP_019232418.1">
    <property type="nucleotide sequence ID" value="NZ_CAAAHR010000074.1"/>
</dbReference>
<evidence type="ECO:0000313" key="1">
    <source>
        <dbReference type="EMBL" id="PNL61874.1"/>
    </source>
</evidence>
<reference evidence="1" key="1">
    <citation type="submission" date="2017-12" db="EMBL/GenBank/DDBJ databases">
        <title>FDA dAtabase for Regulatory Grade micrObial Sequences (FDA-ARGOS): Supporting development and validation of Infectious Disease Dx tests.</title>
        <authorList>
            <person name="Kerrigan L."/>
            <person name="Tallon L.J."/>
            <person name="Sadzewicz L."/>
            <person name="Sengamalay N."/>
            <person name="Ott S."/>
            <person name="Godinez A."/>
            <person name="Nagaraj S."/>
            <person name="Vavikolanu K."/>
            <person name="Vyas G."/>
            <person name="Nadendla S."/>
            <person name="Aluvathingal J."/>
            <person name="Sichtig H."/>
        </authorList>
    </citation>
    <scope>NUCLEOTIDE SEQUENCE [LARGE SCALE GENOMIC DNA]</scope>
    <source>
        <strain evidence="1">FDAARGOS_200</strain>
    </source>
</reference>
<dbReference type="EMBL" id="NBTX02000004">
    <property type="protein sequence ID" value="PNL61874.1"/>
    <property type="molecule type" value="Genomic_DNA"/>
</dbReference>
<gene>
    <name evidence="1" type="ORF">A6J39_011995</name>
</gene>
<protein>
    <recommendedName>
        <fullName evidence="3">Membrane-associated HD superfamily hydrolase</fullName>
    </recommendedName>
</protein>
<name>A0AAX0WU39_9GAMM</name>
<dbReference type="Proteomes" id="UP000192511">
    <property type="component" value="Unassembled WGS sequence"/>
</dbReference>
<organism evidence="1 2">
    <name type="scientific">Legionella anisa</name>
    <dbReference type="NCBI Taxonomy" id="28082"/>
    <lineage>
        <taxon>Bacteria</taxon>
        <taxon>Pseudomonadati</taxon>
        <taxon>Pseudomonadota</taxon>
        <taxon>Gammaproteobacteria</taxon>
        <taxon>Legionellales</taxon>
        <taxon>Legionellaceae</taxon>
        <taxon>Legionella</taxon>
    </lineage>
</organism>
<accession>A0AAX0WU39</accession>
<dbReference type="GeneID" id="98065791"/>
<proteinExistence type="predicted"/>
<dbReference type="AlphaFoldDB" id="A0AAX0WU39"/>
<evidence type="ECO:0000313" key="2">
    <source>
        <dbReference type="Proteomes" id="UP000192511"/>
    </source>
</evidence>
<evidence type="ECO:0008006" key="3">
    <source>
        <dbReference type="Google" id="ProtNLM"/>
    </source>
</evidence>
<comment type="caution">
    <text evidence="1">The sequence shown here is derived from an EMBL/GenBank/DDBJ whole genome shotgun (WGS) entry which is preliminary data.</text>
</comment>
<keyword evidence="2" id="KW-1185">Reference proteome</keyword>